<dbReference type="Proteomes" id="UP001367508">
    <property type="component" value="Unassembled WGS sequence"/>
</dbReference>
<dbReference type="InterPro" id="IPR039620">
    <property type="entry name" value="BKI1/MAKR1/3/4"/>
</dbReference>
<dbReference type="AlphaFoldDB" id="A0AAN9QJG7"/>
<evidence type="ECO:0008006" key="3">
    <source>
        <dbReference type="Google" id="ProtNLM"/>
    </source>
</evidence>
<sequence>MATKQVSLVHVDEDYIDIELSSSPNLFSYSIGSPPSTTTTQNREFEFQNKKESTTSPADELFYKGKLLPLHLPPRLQMVQKLLQNADSTFGYVRSHSSLEDSSFPYTTNANTPLESCNISPSQSHRVSSSDPYPSEYLFDWNTEIELFPKKPCSKKLKHNPKQFWLSQRLKASRAYLKSLFGKSGCSDKCCASSATTKVGAMKKSKCKECQNRYVKDGTRKNNSFQIFDDNIMHKRTCAVKKSINNDMLEDGFNINNTRRSFSGVIQRHYASKASPLSSSSSASSSSSSSFSLSSAGSYDLQLFKKGFSANSELQSSIESAIAHCKQSQQQSSASNKICSQSALCGNEDIGRTFFNQSGSGRVDKTLLEKNEFFG</sequence>
<name>A0AAN9QJG7_CANGL</name>
<dbReference type="GO" id="GO:0005886">
    <property type="term" value="C:plasma membrane"/>
    <property type="evidence" value="ECO:0007669"/>
    <property type="project" value="InterPro"/>
</dbReference>
<dbReference type="PANTHER" id="PTHR33312">
    <property type="entry name" value="MEMBRANE-ASSOCIATED KINASE REGULATOR 4-RELATED"/>
    <property type="match status" value="1"/>
</dbReference>
<keyword evidence="2" id="KW-1185">Reference proteome</keyword>
<evidence type="ECO:0000313" key="1">
    <source>
        <dbReference type="EMBL" id="KAK7336996.1"/>
    </source>
</evidence>
<dbReference type="PANTHER" id="PTHR33312:SF21">
    <property type="entry name" value="MEMBRANE-ASSOCIATED KINASE REGULATOR 3-RELATED"/>
    <property type="match status" value="1"/>
</dbReference>
<evidence type="ECO:0000313" key="2">
    <source>
        <dbReference type="Proteomes" id="UP001367508"/>
    </source>
</evidence>
<accession>A0AAN9QJG7</accession>
<dbReference type="GO" id="GO:0019210">
    <property type="term" value="F:kinase inhibitor activity"/>
    <property type="evidence" value="ECO:0007669"/>
    <property type="project" value="InterPro"/>
</dbReference>
<protein>
    <recommendedName>
        <fullName evidence="3">Membrane-associated kinase regulator 4</fullName>
    </recommendedName>
</protein>
<proteinExistence type="predicted"/>
<reference evidence="1 2" key="1">
    <citation type="submission" date="2024-01" db="EMBL/GenBank/DDBJ databases">
        <title>The genomes of 5 underutilized Papilionoideae crops provide insights into root nodulation and disease resistanc.</title>
        <authorList>
            <person name="Jiang F."/>
        </authorList>
    </citation>
    <scope>NUCLEOTIDE SEQUENCE [LARGE SCALE GENOMIC DNA]</scope>
    <source>
        <strain evidence="1">LVBAO_FW01</strain>
        <tissue evidence="1">Leaves</tissue>
    </source>
</reference>
<comment type="caution">
    <text evidence="1">The sequence shown here is derived from an EMBL/GenBank/DDBJ whole genome shotgun (WGS) entry which is preliminary data.</text>
</comment>
<dbReference type="EMBL" id="JAYMYQ010000004">
    <property type="protein sequence ID" value="KAK7336996.1"/>
    <property type="molecule type" value="Genomic_DNA"/>
</dbReference>
<organism evidence="1 2">
    <name type="scientific">Canavalia gladiata</name>
    <name type="common">Sword bean</name>
    <name type="synonym">Dolichos gladiatus</name>
    <dbReference type="NCBI Taxonomy" id="3824"/>
    <lineage>
        <taxon>Eukaryota</taxon>
        <taxon>Viridiplantae</taxon>
        <taxon>Streptophyta</taxon>
        <taxon>Embryophyta</taxon>
        <taxon>Tracheophyta</taxon>
        <taxon>Spermatophyta</taxon>
        <taxon>Magnoliopsida</taxon>
        <taxon>eudicotyledons</taxon>
        <taxon>Gunneridae</taxon>
        <taxon>Pentapetalae</taxon>
        <taxon>rosids</taxon>
        <taxon>fabids</taxon>
        <taxon>Fabales</taxon>
        <taxon>Fabaceae</taxon>
        <taxon>Papilionoideae</taxon>
        <taxon>50 kb inversion clade</taxon>
        <taxon>NPAAA clade</taxon>
        <taxon>indigoferoid/millettioid clade</taxon>
        <taxon>Phaseoleae</taxon>
        <taxon>Canavalia</taxon>
    </lineage>
</organism>
<gene>
    <name evidence="1" type="ORF">VNO77_17552</name>
</gene>